<evidence type="ECO:0000256" key="5">
    <source>
        <dbReference type="ARBA" id="ARBA00022989"/>
    </source>
</evidence>
<dbReference type="InterPro" id="IPR050363">
    <property type="entry name" value="MIP/Aquaporin"/>
</dbReference>
<comment type="subcellular location">
    <subcellularLocation>
        <location evidence="1">Membrane</location>
        <topology evidence="1">Multi-pass membrane protein</topology>
    </subcellularLocation>
</comment>
<dbReference type="Pfam" id="PF00230">
    <property type="entry name" value="MIP"/>
    <property type="match status" value="1"/>
</dbReference>
<dbReference type="OrthoDB" id="9807293at2"/>
<proteinExistence type="inferred from homology"/>
<dbReference type="PANTHER" id="PTHR43829">
    <property type="entry name" value="AQUAPORIN OR AQUAGLYCEROPORIN RELATED"/>
    <property type="match status" value="1"/>
</dbReference>
<dbReference type="InterPro" id="IPR022357">
    <property type="entry name" value="MIP_CS"/>
</dbReference>
<keyword evidence="5" id="KW-1133">Transmembrane helix</keyword>
<keyword evidence="9" id="KW-1185">Reference proteome</keyword>
<dbReference type="AlphaFoldDB" id="A0A0X8FKB6"/>
<organism evidence="8 9">
    <name type="scientific">Aerococcus urinaehominis</name>
    <dbReference type="NCBI Taxonomy" id="128944"/>
    <lineage>
        <taxon>Bacteria</taxon>
        <taxon>Bacillati</taxon>
        <taxon>Bacillota</taxon>
        <taxon>Bacilli</taxon>
        <taxon>Lactobacillales</taxon>
        <taxon>Aerococcaceae</taxon>
        <taxon>Aerococcus</taxon>
    </lineage>
</organism>
<evidence type="ECO:0000256" key="7">
    <source>
        <dbReference type="RuleBase" id="RU000477"/>
    </source>
</evidence>
<name>A0A0X8FKB6_9LACT</name>
<accession>A0A0X8FKB6</accession>
<dbReference type="EMBL" id="CP014163">
    <property type="protein sequence ID" value="AMB98879.1"/>
    <property type="molecule type" value="Genomic_DNA"/>
</dbReference>
<evidence type="ECO:0000256" key="2">
    <source>
        <dbReference type="ARBA" id="ARBA00006175"/>
    </source>
</evidence>
<keyword evidence="4 7" id="KW-0812">Transmembrane</keyword>
<evidence type="ECO:0000313" key="9">
    <source>
        <dbReference type="Proteomes" id="UP000062260"/>
    </source>
</evidence>
<gene>
    <name evidence="8" type="ORF">AWM75_02225</name>
</gene>
<dbReference type="Gene3D" id="1.20.1080.10">
    <property type="entry name" value="Glycerol uptake facilitator protein"/>
    <property type="match status" value="1"/>
</dbReference>
<evidence type="ECO:0000256" key="4">
    <source>
        <dbReference type="ARBA" id="ARBA00022692"/>
    </source>
</evidence>
<sequence length="235" mass="24279">MSVDVLGEFIGTAMLVLLGDGVEANVSLNKSKGQDAGWLTIAIGWGLAVAVAAYVSGFMGPAHLNPAVSLAFVLTGDLSWGQLGAYTLAQMAGAFLGAVLVWLHYRPHFEATPDAGTILGVYATGPAIRSTVDNLISEIIGSFILTFGIMTFGLTEMAPGLATSVVGALIIAIGVSLGGPTGYAINPARDLGPRLAHAILPMQHKGSSDWAYAWIPIIGPCLGAMLAAWAYLIVK</sequence>
<dbReference type="KEGG" id="auh:AWM75_02225"/>
<dbReference type="InterPro" id="IPR023271">
    <property type="entry name" value="Aquaporin-like"/>
</dbReference>
<dbReference type="RefSeq" id="WP_067977706.1">
    <property type="nucleotide sequence ID" value="NZ_CP014163.1"/>
</dbReference>
<reference evidence="8 9" key="1">
    <citation type="journal article" date="2016" name="Genome Announc.">
        <title>Complete Genome Sequences of Aerococcus christensenii CCUG 28831T, Aerococcus sanguinicola CCUG 43001T, Aerococcus urinae CCUG 36881T, Aerococcus urinaeequi CCUG 28094T, Aerococcus urinaehominis CCUG 42038 BT, and Aerococcus viridans CCUG 4311T.</title>
        <authorList>
            <person name="Carkaci D."/>
            <person name="Dargis R."/>
            <person name="Nielsen X.C."/>
            <person name="Skovgaard O."/>
            <person name="Fuursted K."/>
            <person name="Christensen J.J."/>
        </authorList>
    </citation>
    <scope>NUCLEOTIDE SEQUENCE [LARGE SCALE GENOMIC DNA]</scope>
    <source>
        <strain evidence="8 9">CCUG42038B</strain>
    </source>
</reference>
<evidence type="ECO:0000313" key="8">
    <source>
        <dbReference type="EMBL" id="AMB98879.1"/>
    </source>
</evidence>
<dbReference type="GO" id="GO:0005886">
    <property type="term" value="C:plasma membrane"/>
    <property type="evidence" value="ECO:0007669"/>
    <property type="project" value="TreeGrafter"/>
</dbReference>
<dbReference type="SUPFAM" id="SSF81338">
    <property type="entry name" value="Aquaporin-like"/>
    <property type="match status" value="1"/>
</dbReference>
<keyword evidence="6" id="KW-0472">Membrane</keyword>
<dbReference type="STRING" id="128944.AWM75_02225"/>
<evidence type="ECO:0000256" key="6">
    <source>
        <dbReference type="ARBA" id="ARBA00023136"/>
    </source>
</evidence>
<dbReference type="PROSITE" id="PS00221">
    <property type="entry name" value="MIP"/>
    <property type="match status" value="1"/>
</dbReference>
<dbReference type="PRINTS" id="PR00783">
    <property type="entry name" value="MINTRINSICP"/>
</dbReference>
<reference evidence="9" key="2">
    <citation type="submission" date="2016-01" db="EMBL/GenBank/DDBJ databases">
        <title>Six Aerococcus type strain genome sequencing and assembly using PacBio and Illumina Hiseq.</title>
        <authorList>
            <person name="Carkaci D."/>
            <person name="Dargis R."/>
            <person name="Nielsen X.C."/>
            <person name="Skovgaard O."/>
            <person name="Fuursted K."/>
            <person name="Christensen J.J."/>
        </authorList>
    </citation>
    <scope>NUCLEOTIDE SEQUENCE [LARGE SCALE GENOMIC DNA]</scope>
    <source>
        <strain evidence="9">CCUG42038B</strain>
    </source>
</reference>
<dbReference type="InterPro" id="IPR000425">
    <property type="entry name" value="MIP"/>
</dbReference>
<keyword evidence="3 7" id="KW-0813">Transport</keyword>
<evidence type="ECO:0000256" key="1">
    <source>
        <dbReference type="ARBA" id="ARBA00004141"/>
    </source>
</evidence>
<comment type="similarity">
    <text evidence="2 7">Belongs to the MIP/aquaporin (TC 1.A.8) family.</text>
</comment>
<evidence type="ECO:0000256" key="3">
    <source>
        <dbReference type="ARBA" id="ARBA00022448"/>
    </source>
</evidence>
<dbReference type="PANTHER" id="PTHR43829:SF9">
    <property type="entry name" value="AQUAPORIN-9"/>
    <property type="match status" value="1"/>
</dbReference>
<dbReference type="GO" id="GO:0015254">
    <property type="term" value="F:glycerol channel activity"/>
    <property type="evidence" value="ECO:0007669"/>
    <property type="project" value="TreeGrafter"/>
</dbReference>
<dbReference type="Proteomes" id="UP000062260">
    <property type="component" value="Chromosome"/>
</dbReference>
<protein>
    <submittedName>
        <fullName evidence="8">Aquaporin</fullName>
    </submittedName>
</protein>